<name>A0AAN7VRF3_9PEZI</name>
<organism evidence="1 2">
    <name type="scientific">Elasticomyces elasticus</name>
    <dbReference type="NCBI Taxonomy" id="574655"/>
    <lineage>
        <taxon>Eukaryota</taxon>
        <taxon>Fungi</taxon>
        <taxon>Dikarya</taxon>
        <taxon>Ascomycota</taxon>
        <taxon>Pezizomycotina</taxon>
        <taxon>Dothideomycetes</taxon>
        <taxon>Dothideomycetidae</taxon>
        <taxon>Mycosphaerellales</taxon>
        <taxon>Teratosphaeriaceae</taxon>
        <taxon>Elasticomyces</taxon>
    </lineage>
</organism>
<proteinExistence type="predicted"/>
<accession>A0AAN7VRF3</accession>
<dbReference type="AlphaFoldDB" id="A0AAN7VRF3"/>
<dbReference type="EMBL" id="JAVRQU010000023">
    <property type="protein sequence ID" value="KAK5690755.1"/>
    <property type="molecule type" value="Genomic_DNA"/>
</dbReference>
<gene>
    <name evidence="1" type="ORF">LTR97_011916</name>
</gene>
<evidence type="ECO:0000313" key="1">
    <source>
        <dbReference type="EMBL" id="KAK5690755.1"/>
    </source>
</evidence>
<reference evidence="1" key="1">
    <citation type="submission" date="2023-08" db="EMBL/GenBank/DDBJ databases">
        <title>Black Yeasts Isolated from many extreme environments.</title>
        <authorList>
            <person name="Coleine C."/>
            <person name="Stajich J.E."/>
            <person name="Selbmann L."/>
        </authorList>
    </citation>
    <scope>NUCLEOTIDE SEQUENCE</scope>
    <source>
        <strain evidence="1">CCFEE 5810</strain>
    </source>
</reference>
<sequence>MAYNVLWSLHKEFWDAFMYPNNVAQAKEINSTLFASNVIGRVDITRVFTGQELNTEYLFGLFTGQTLNAGAAALLGVPISYDIIHFAASSYVVSSQVVVNFNLSTMVIPVEVGTWITFDSNKKITQYDATFRRFDQVLDITIANVQKEIGASTSSAAVAYLTDALAKSVCNTAQTYCNGTNQQYTDTSSCYTTLTQTVRFGTAYELGRNTLLCRMLHQYMVPARPSVHCPHIGPTGGGMCVDDQTYADIVHQPLYTNAPMVPNGFASKDKNIAAQ</sequence>
<comment type="caution">
    <text evidence="1">The sequence shown here is derived from an EMBL/GenBank/DDBJ whole genome shotgun (WGS) entry which is preliminary data.</text>
</comment>
<evidence type="ECO:0000313" key="2">
    <source>
        <dbReference type="Proteomes" id="UP001310594"/>
    </source>
</evidence>
<dbReference type="Proteomes" id="UP001310594">
    <property type="component" value="Unassembled WGS sequence"/>
</dbReference>
<protein>
    <submittedName>
        <fullName evidence="1">Uncharacterized protein</fullName>
    </submittedName>
</protein>